<feature type="chain" id="PRO_5045230379" evidence="1">
    <location>
        <begin position="21"/>
        <end position="226"/>
    </location>
</feature>
<keyword evidence="1" id="KW-0732">Signal</keyword>
<dbReference type="EMBL" id="CP136600">
    <property type="protein sequence ID" value="WOH38568.1"/>
    <property type="molecule type" value="Genomic_DNA"/>
</dbReference>
<reference evidence="2 3" key="1">
    <citation type="submission" date="2023-09" db="EMBL/GenBank/DDBJ databases">
        <authorList>
            <person name="Qi X."/>
        </authorList>
    </citation>
    <scope>NUCLEOTIDE SEQUENCE [LARGE SCALE GENOMIC DNA]</scope>
    <source>
        <strain evidence="2 3">S1-1</strain>
    </source>
</reference>
<evidence type="ECO:0000256" key="1">
    <source>
        <dbReference type="SAM" id="SignalP"/>
    </source>
</evidence>
<evidence type="ECO:0000313" key="2">
    <source>
        <dbReference type="EMBL" id="WOH38568.1"/>
    </source>
</evidence>
<organism evidence="2 3">
    <name type="scientific">Thalassotalea fonticola</name>
    <dbReference type="NCBI Taxonomy" id="3065649"/>
    <lineage>
        <taxon>Bacteria</taxon>
        <taxon>Pseudomonadati</taxon>
        <taxon>Pseudomonadota</taxon>
        <taxon>Gammaproteobacteria</taxon>
        <taxon>Alteromonadales</taxon>
        <taxon>Colwelliaceae</taxon>
        <taxon>Thalassotalea</taxon>
    </lineage>
</organism>
<protein>
    <submittedName>
        <fullName evidence="2">Uncharacterized protein</fullName>
    </submittedName>
</protein>
<feature type="signal peptide" evidence="1">
    <location>
        <begin position="1"/>
        <end position="20"/>
    </location>
</feature>
<sequence>MKATINIAFIVMLLASFGSAADGIVVTGIEVKGSLINTASKANEYNERYARCSEWQEDADSYRKEFLSDQLKSVKSRLISIGLYDIKLKGYIADAFNSGGRKGAVNHNMNCDEEFENASRYFEMMIGYMDISLTQYRRSAPVMIKRLKSLASKCAKSVKLGETTFTQEGHFSRTSPVCKQFDTEQTILSDFISSDEFKSWPKLLGVNFLDTLIEGIGIVTDAKSNT</sequence>
<dbReference type="RefSeq" id="WP_348397337.1">
    <property type="nucleotide sequence ID" value="NZ_CP136600.1"/>
</dbReference>
<accession>A0ABZ0GRZ7</accession>
<dbReference type="Proteomes" id="UP001301442">
    <property type="component" value="Chromosome"/>
</dbReference>
<keyword evidence="3" id="KW-1185">Reference proteome</keyword>
<name>A0ABZ0GRZ7_9GAMM</name>
<gene>
    <name evidence="2" type="ORF">RI844_04955</name>
</gene>
<evidence type="ECO:0000313" key="3">
    <source>
        <dbReference type="Proteomes" id="UP001301442"/>
    </source>
</evidence>
<proteinExistence type="predicted"/>